<dbReference type="PANTHER" id="PTHR47332:SF2">
    <property type="entry name" value="SET-6"/>
    <property type="match status" value="1"/>
</dbReference>
<dbReference type="OrthoDB" id="265717at2759"/>
<organism evidence="3 4">
    <name type="scientific">Amylocarpus encephaloides</name>
    <dbReference type="NCBI Taxonomy" id="45428"/>
    <lineage>
        <taxon>Eukaryota</taxon>
        <taxon>Fungi</taxon>
        <taxon>Dikarya</taxon>
        <taxon>Ascomycota</taxon>
        <taxon>Pezizomycotina</taxon>
        <taxon>Leotiomycetes</taxon>
        <taxon>Helotiales</taxon>
        <taxon>Helotiales incertae sedis</taxon>
        <taxon>Amylocarpus</taxon>
    </lineage>
</organism>
<dbReference type="InterPro" id="IPR046341">
    <property type="entry name" value="SET_dom_sf"/>
</dbReference>
<feature type="domain" description="SET" evidence="2">
    <location>
        <begin position="36"/>
        <end position="185"/>
    </location>
</feature>
<dbReference type="PROSITE" id="PS50280">
    <property type="entry name" value="SET"/>
    <property type="match status" value="1"/>
</dbReference>
<protein>
    <recommendedName>
        <fullName evidence="2">SET domain-containing protein</fullName>
    </recommendedName>
</protein>
<evidence type="ECO:0000256" key="1">
    <source>
        <dbReference type="SAM" id="MobiDB-lite"/>
    </source>
</evidence>
<dbReference type="SUPFAM" id="SSF82199">
    <property type="entry name" value="SET domain"/>
    <property type="match status" value="1"/>
</dbReference>
<dbReference type="Proteomes" id="UP000824998">
    <property type="component" value="Unassembled WGS sequence"/>
</dbReference>
<feature type="non-terminal residue" evidence="3">
    <location>
        <position position="343"/>
    </location>
</feature>
<dbReference type="Gene3D" id="2.170.270.10">
    <property type="entry name" value="SET domain"/>
    <property type="match status" value="1"/>
</dbReference>
<name>A0A9P8C0E4_9HELO</name>
<evidence type="ECO:0000259" key="2">
    <source>
        <dbReference type="PROSITE" id="PS50280"/>
    </source>
</evidence>
<proteinExistence type="predicted"/>
<evidence type="ECO:0000313" key="3">
    <source>
        <dbReference type="EMBL" id="KAG9228780.1"/>
    </source>
</evidence>
<gene>
    <name evidence="3" type="ORF">BJ875DRAFT_476635</name>
</gene>
<dbReference type="AlphaFoldDB" id="A0A9P8C0E4"/>
<dbReference type="Pfam" id="PF00856">
    <property type="entry name" value="SET"/>
    <property type="match status" value="1"/>
</dbReference>
<dbReference type="InterPro" id="IPR053185">
    <property type="entry name" value="SET_domain_protein"/>
</dbReference>
<evidence type="ECO:0000313" key="4">
    <source>
        <dbReference type="Proteomes" id="UP000824998"/>
    </source>
</evidence>
<sequence>MSINLGPGHSRILNPVKSWSSNISKDSQGPPRAATRGFSRKPLYMPDPQRNYFLSAATAIKKGEVIIVEPCRLIIKDTSINESARRRLYNLEKTIGKLDPVNREYLRNLDPESGGYGAIYTANCFERDVFDRSMTRRFYPNISRSEHSCSPNARLEIFKNQKDEAGVLIATEDIEKRHQITICYRYMDEIQEEMRKKYLVSCKRRCGWCHLGNASEETKSAEGHKPAATSPLIDTDYHIPESEIEDALQPYMGSNYDKNHNTQIQDSQYPFAVQVREVPNASPPLSEVGDDDISILRCRSNSANANDTTEMRRKRVKWRGRFGSTFREIFCSSDGTFSNHSFL</sequence>
<comment type="caution">
    <text evidence="3">The sequence shown here is derived from an EMBL/GenBank/DDBJ whole genome shotgun (WGS) entry which is preliminary data.</text>
</comment>
<dbReference type="PANTHER" id="PTHR47332">
    <property type="entry name" value="SET DOMAIN-CONTAINING PROTEIN 5"/>
    <property type="match status" value="1"/>
</dbReference>
<keyword evidence="4" id="KW-1185">Reference proteome</keyword>
<feature type="region of interest" description="Disordered" evidence="1">
    <location>
        <begin position="16"/>
        <end position="42"/>
    </location>
</feature>
<reference evidence="3" key="1">
    <citation type="journal article" date="2021" name="IMA Fungus">
        <title>Genomic characterization of three marine fungi, including Emericellopsis atlantica sp. nov. with signatures of a generalist lifestyle and marine biomass degradation.</title>
        <authorList>
            <person name="Hagestad O.C."/>
            <person name="Hou L."/>
            <person name="Andersen J.H."/>
            <person name="Hansen E.H."/>
            <person name="Altermark B."/>
            <person name="Li C."/>
            <person name="Kuhnert E."/>
            <person name="Cox R.J."/>
            <person name="Crous P.W."/>
            <person name="Spatafora J.W."/>
            <person name="Lail K."/>
            <person name="Amirebrahimi M."/>
            <person name="Lipzen A."/>
            <person name="Pangilinan J."/>
            <person name="Andreopoulos W."/>
            <person name="Hayes R.D."/>
            <person name="Ng V."/>
            <person name="Grigoriev I.V."/>
            <person name="Jackson S.A."/>
            <person name="Sutton T.D.S."/>
            <person name="Dobson A.D.W."/>
            <person name="Rama T."/>
        </authorList>
    </citation>
    <scope>NUCLEOTIDE SEQUENCE</scope>
    <source>
        <strain evidence="3">TRa018bII</strain>
    </source>
</reference>
<feature type="compositionally biased region" description="Polar residues" evidence="1">
    <location>
        <begin position="17"/>
        <end position="27"/>
    </location>
</feature>
<accession>A0A9P8C0E4</accession>
<dbReference type="InterPro" id="IPR001214">
    <property type="entry name" value="SET_dom"/>
</dbReference>
<dbReference type="EMBL" id="MU251862">
    <property type="protein sequence ID" value="KAG9228780.1"/>
    <property type="molecule type" value="Genomic_DNA"/>
</dbReference>